<feature type="transmembrane region" description="Helical" evidence="1">
    <location>
        <begin position="550"/>
        <end position="570"/>
    </location>
</feature>
<feature type="transmembrane region" description="Helical" evidence="1">
    <location>
        <begin position="971"/>
        <end position="993"/>
    </location>
</feature>
<dbReference type="InterPro" id="IPR000731">
    <property type="entry name" value="SSD"/>
</dbReference>
<dbReference type="Gene3D" id="3.30.70.1320">
    <property type="entry name" value="Multidrug efflux transporter AcrB pore domain like"/>
    <property type="match status" value="1"/>
</dbReference>
<dbReference type="GO" id="GO:0005886">
    <property type="term" value="C:plasma membrane"/>
    <property type="evidence" value="ECO:0007669"/>
    <property type="project" value="TreeGrafter"/>
</dbReference>
<feature type="transmembrane region" description="Helical" evidence="1">
    <location>
        <begin position="356"/>
        <end position="373"/>
    </location>
</feature>
<dbReference type="PRINTS" id="PR00702">
    <property type="entry name" value="ACRIFLAVINRP"/>
</dbReference>
<dbReference type="Gene3D" id="3.30.70.1430">
    <property type="entry name" value="Multidrug efflux transporter AcrB pore domain"/>
    <property type="match status" value="2"/>
</dbReference>
<gene>
    <name evidence="3" type="ORF">A2845_04440</name>
</gene>
<reference evidence="3 4" key="1">
    <citation type="journal article" date="2016" name="Nat. Commun.">
        <title>Thousands of microbial genomes shed light on interconnected biogeochemical processes in an aquifer system.</title>
        <authorList>
            <person name="Anantharaman K."/>
            <person name="Brown C.T."/>
            <person name="Hug L.A."/>
            <person name="Sharon I."/>
            <person name="Castelle C.J."/>
            <person name="Probst A.J."/>
            <person name="Thomas B.C."/>
            <person name="Singh A."/>
            <person name="Wilkins M.J."/>
            <person name="Karaoz U."/>
            <person name="Brodie E.L."/>
            <person name="Williams K.H."/>
            <person name="Hubbard S.S."/>
            <person name="Banfield J.F."/>
        </authorList>
    </citation>
    <scope>NUCLEOTIDE SEQUENCE [LARGE SCALE GENOMIC DNA]</scope>
</reference>
<dbReference type="PANTHER" id="PTHR32063">
    <property type="match status" value="1"/>
</dbReference>
<dbReference type="SUPFAM" id="SSF82866">
    <property type="entry name" value="Multidrug efflux transporter AcrB transmembrane domain"/>
    <property type="match status" value="2"/>
</dbReference>
<dbReference type="PROSITE" id="PS50156">
    <property type="entry name" value="SSD"/>
    <property type="match status" value="1"/>
</dbReference>
<dbReference type="Proteomes" id="UP000177122">
    <property type="component" value="Unassembled WGS sequence"/>
</dbReference>
<protein>
    <recommendedName>
        <fullName evidence="2">SSD domain-containing protein</fullName>
    </recommendedName>
</protein>
<proteinExistence type="predicted"/>
<feature type="transmembrane region" description="Helical" evidence="1">
    <location>
        <begin position="939"/>
        <end position="959"/>
    </location>
</feature>
<organism evidence="3 4">
    <name type="scientific">Candidatus Lloydbacteria bacterium RIFCSPHIGHO2_01_FULL_49_22</name>
    <dbReference type="NCBI Taxonomy" id="1798658"/>
    <lineage>
        <taxon>Bacteria</taxon>
        <taxon>Candidatus Lloydiibacteriota</taxon>
    </lineage>
</organism>
<dbReference type="SUPFAM" id="SSF82714">
    <property type="entry name" value="Multidrug efflux transporter AcrB TolC docking domain, DN and DC subdomains"/>
    <property type="match status" value="2"/>
</dbReference>
<dbReference type="Pfam" id="PF00873">
    <property type="entry name" value="ACR_tran"/>
    <property type="match status" value="1"/>
</dbReference>
<evidence type="ECO:0000259" key="2">
    <source>
        <dbReference type="PROSITE" id="PS50156"/>
    </source>
</evidence>
<dbReference type="Gene3D" id="3.30.2090.10">
    <property type="entry name" value="Multidrug efflux transporter AcrB TolC docking domain, DN and DC subdomains"/>
    <property type="match status" value="2"/>
</dbReference>
<evidence type="ECO:0000313" key="3">
    <source>
        <dbReference type="EMBL" id="OGZ04954.1"/>
    </source>
</evidence>
<keyword evidence="1" id="KW-0472">Membrane</keyword>
<feature type="transmembrane region" description="Helical" evidence="1">
    <location>
        <begin position="404"/>
        <end position="424"/>
    </location>
</feature>
<evidence type="ECO:0000256" key="1">
    <source>
        <dbReference type="SAM" id="Phobius"/>
    </source>
</evidence>
<comment type="caution">
    <text evidence="3">The sequence shown here is derived from an EMBL/GenBank/DDBJ whole genome shotgun (WGS) entry which is preliminary data.</text>
</comment>
<sequence>MKTKENIYSHISRFFVMNRHLSLILILATFAFGLFAFIATPKQYNPEITLPAFRVVTMYPGATSGEVERLVTNEIENSIAAIPGVDTLSSQSFSGGKSVVTVVFKIGTKLETSKTEIVQKMQSAIDPGQIGVGVPLIEQIDPENVPIMTLAITSTEVSPDGLRQFAYELKDQLKTVSGITNIEINGGHSRQLTVLLNPDRLAARHMSVGDITQAISMNDLRVNVGALEGAALNIPIEIDGNIIDGSTLSKLVIGGGSISPIYLEDVATIIDGYDVIDHHISLIEKQSPDAISNDVNVVYLSFAKAQGTNITNVATLVRSRLDEMKQHFIPDNIDVRVSCDEGAIAGEEIMKLTEHLLLAILIVTLTLVFFLGWRPALVVATAIPLTLALVFIAGYFSGETINRITLFALIFSLGLLVDDAIVVIENIHRHFSLKTELRTDAIAHATGEVGMGVFLSTITAVVVFVPMGMVTGMMGAYMGPIAFFAPVARLASLIVAYTLSPFIASIFLKEHVEGDGIERGAHEEKHSKFELWYKTLIHHILDSKKIQDRILIGVTLVVVIAFSFPVFQFVHFRMLPKADKEQFYVYLDMPENTAFGATDAAASRVSQIMLTDPNVVSVESFVGAAPIIDFNGLFRGSDARSFPFQATMKIDLTPVTSRTMMSEEIVTSLRVKLTSAFTDTPGIRLQLVEDPPGPPVLSTLVARVKGADPEVRGAIIRDMQSLFRGTRGVVDINSSLASGGSSELLDIDHEKLSRSGLSVADVVNTLRVMTTGSPIAIAHLESREDTTIVVQFEKSAREKLSDLSRIEMKNNVGVMVPLSSVMKTRVGVSPTPILHDAQEQMDLVTGEVEGRSVVYVVKDLITSLRSYRLPGGHGHLTSWSLYGLTFEDEITHEIYKIEWGGEFEMTLDNFRDLGTAMLISYFLIYVILVAQFRSFRSSALIMTTIILGFAGVMPGFAILDALSGTYFSATSMIGVIALGGIVVGNAILLLDFIEQLRTRGMGPKHAIVEACKTRLRPIMLTSITAILSSVVIVTDPVWSGLAWAIIFGLSLSTVLTLVIFPILYYRFGIDDKSNENAIT</sequence>
<dbReference type="SUPFAM" id="SSF82693">
    <property type="entry name" value="Multidrug efflux transporter AcrB pore domain, PN1, PN2, PC1 and PC2 subdomains"/>
    <property type="match status" value="3"/>
</dbReference>
<evidence type="ECO:0000313" key="4">
    <source>
        <dbReference type="Proteomes" id="UP000177122"/>
    </source>
</evidence>
<name>A0A1G2CUA5_9BACT</name>
<dbReference type="InterPro" id="IPR001036">
    <property type="entry name" value="Acrflvin-R"/>
</dbReference>
<feature type="transmembrane region" description="Helical" evidence="1">
    <location>
        <begin position="378"/>
        <end position="398"/>
    </location>
</feature>
<dbReference type="Gene3D" id="1.20.1640.10">
    <property type="entry name" value="Multidrug efflux transporter AcrB transmembrane domain"/>
    <property type="match status" value="2"/>
</dbReference>
<feature type="transmembrane region" description="Helical" evidence="1">
    <location>
        <begin position="913"/>
        <end position="932"/>
    </location>
</feature>
<dbReference type="AlphaFoldDB" id="A0A1G2CUA5"/>
<feature type="transmembrane region" description="Helical" evidence="1">
    <location>
        <begin position="477"/>
        <end position="499"/>
    </location>
</feature>
<accession>A0A1G2CUA5</accession>
<dbReference type="EMBL" id="MHLI01000017">
    <property type="protein sequence ID" value="OGZ04954.1"/>
    <property type="molecule type" value="Genomic_DNA"/>
</dbReference>
<dbReference type="PANTHER" id="PTHR32063:SF16">
    <property type="entry name" value="CATION EFFLUX SYSTEM (ACRB_ACRD_ACRF FAMILY)"/>
    <property type="match status" value="1"/>
</dbReference>
<keyword evidence="1" id="KW-1133">Transmembrane helix</keyword>
<keyword evidence="1" id="KW-0812">Transmembrane</keyword>
<feature type="transmembrane region" description="Helical" evidence="1">
    <location>
        <begin position="1040"/>
        <end position="1065"/>
    </location>
</feature>
<feature type="domain" description="SSD" evidence="2">
    <location>
        <begin position="369"/>
        <end position="506"/>
    </location>
</feature>
<feature type="transmembrane region" description="Helical" evidence="1">
    <location>
        <begin position="21"/>
        <end position="39"/>
    </location>
</feature>
<feature type="transmembrane region" description="Helical" evidence="1">
    <location>
        <begin position="445"/>
        <end position="465"/>
    </location>
</feature>
<dbReference type="InterPro" id="IPR027463">
    <property type="entry name" value="AcrB_DN_DC_subdom"/>
</dbReference>
<dbReference type="GO" id="GO:0042910">
    <property type="term" value="F:xenobiotic transmembrane transporter activity"/>
    <property type="evidence" value="ECO:0007669"/>
    <property type="project" value="TreeGrafter"/>
</dbReference>
<dbReference type="Gene3D" id="3.30.70.1440">
    <property type="entry name" value="Multidrug efflux transporter AcrB pore domain"/>
    <property type="match status" value="1"/>
</dbReference>
<feature type="transmembrane region" description="Helical" evidence="1">
    <location>
        <begin position="1014"/>
        <end position="1034"/>
    </location>
</feature>